<feature type="region of interest" description="Disordered" evidence="1">
    <location>
        <begin position="402"/>
        <end position="421"/>
    </location>
</feature>
<accession>X8IYQ5</accession>
<dbReference type="AlphaFoldDB" id="X8IYQ5"/>
<dbReference type="OrthoDB" id="312874at2759"/>
<feature type="domain" description="Fungal-type protein kinase" evidence="2">
    <location>
        <begin position="483"/>
        <end position="576"/>
    </location>
</feature>
<dbReference type="PANTHER" id="PTHR38248">
    <property type="entry name" value="FUNK1 6"/>
    <property type="match status" value="1"/>
</dbReference>
<name>X8IYQ5_9AGAM</name>
<sequence length="697" mass="79597">MPNNTNDTPTKTKSTTTVDFQSANLDIARAALANDIPEATEVTLDSLADAVLLLVPREKVKLVERTLVSNGSITGAGKNAKWSCLPQNLASAPQNETELFKPVEVIVKAIEAAAQLEESILNYMTDGNSAPHGSRDDRSRPDGFFYVGTEKHAAKVVAWGDIFMPQEFKKLLNLANQIDNMKKILWAMNHIMRNDARRRFVLGLTCENTTVRLWYLDRCDFMVSKSFDINKEWKKLVYIILAMLLATSDRLGYDEDIELRPNQQPDTEPSYDIRIVIPASNEKVTYRTFNMLSDVKADSPLGSATRAWKVKELKEGVLSRCYYVLKDSWVHEDSTREDVMIERICKAKPGYARYFLTVHARGFASFSFAKDDNTHTTLRRMKPVQTNKVLAIRTRSKNVIPPRSPDLPRSSVGHAGHSLGPRPEGYRDFSQLSENPRLHQRIVFKEVGTPGMTYANLEIYLLRFWEGWKVCVPCIFATSGLFGRRGVIADLEYAKEIDDPRVPHEVKTGTAAFMATEVAFMKHSRLSEFRSECKRPNSLEEEELRDRRPVKSKPLPPFRHNELHDLESFWWVCVWMMLYLVPVRKKYKAQLDNFNRVFCDKTSRHRFLLSSDAFNESTTHLGKDVIALIKEWADSINNIYAISYKEQDALKPSLKRIVIGDKAIKLAYNRGKGILRRLKTAYESLSTKFVPLPEISE</sequence>
<dbReference type="InterPro" id="IPR040976">
    <property type="entry name" value="Pkinase_fungal"/>
</dbReference>
<comment type="caution">
    <text evidence="3">The sequence shown here is derived from an EMBL/GenBank/DDBJ whole genome shotgun (WGS) entry which is preliminary data.</text>
</comment>
<evidence type="ECO:0000313" key="3">
    <source>
        <dbReference type="EMBL" id="EUC55243.1"/>
    </source>
</evidence>
<dbReference type="GO" id="GO:0016301">
    <property type="term" value="F:kinase activity"/>
    <property type="evidence" value="ECO:0007669"/>
    <property type="project" value="UniProtKB-KW"/>
</dbReference>
<organism evidence="3 4">
    <name type="scientific">Rhizoctonia solani AG-3 Rhs1AP</name>
    <dbReference type="NCBI Taxonomy" id="1086054"/>
    <lineage>
        <taxon>Eukaryota</taxon>
        <taxon>Fungi</taxon>
        <taxon>Dikarya</taxon>
        <taxon>Basidiomycota</taxon>
        <taxon>Agaricomycotina</taxon>
        <taxon>Agaricomycetes</taxon>
        <taxon>Cantharellales</taxon>
        <taxon>Ceratobasidiaceae</taxon>
        <taxon>Rhizoctonia</taxon>
    </lineage>
</organism>
<dbReference type="PANTHER" id="PTHR38248:SF2">
    <property type="entry name" value="FUNK1 11"/>
    <property type="match status" value="1"/>
</dbReference>
<dbReference type="Pfam" id="PF17667">
    <property type="entry name" value="Pkinase_fungal"/>
    <property type="match status" value="2"/>
</dbReference>
<protein>
    <submittedName>
        <fullName evidence="3">Kinase domain protein, putative</fullName>
    </submittedName>
</protein>
<evidence type="ECO:0000313" key="4">
    <source>
        <dbReference type="Proteomes" id="UP000030108"/>
    </source>
</evidence>
<keyword evidence="3" id="KW-0808">Transferase</keyword>
<evidence type="ECO:0000259" key="2">
    <source>
        <dbReference type="Pfam" id="PF17667"/>
    </source>
</evidence>
<gene>
    <name evidence="3" type="ORF">RSOL_104370</name>
</gene>
<feature type="domain" description="Fungal-type protein kinase" evidence="2">
    <location>
        <begin position="141"/>
        <end position="456"/>
    </location>
</feature>
<proteinExistence type="predicted"/>
<evidence type="ECO:0000256" key="1">
    <source>
        <dbReference type="SAM" id="MobiDB-lite"/>
    </source>
</evidence>
<keyword evidence="3" id="KW-0418">Kinase</keyword>
<dbReference type="Proteomes" id="UP000030108">
    <property type="component" value="Unassembled WGS sequence"/>
</dbReference>
<reference evidence="4" key="1">
    <citation type="journal article" date="2014" name="Genome Announc.">
        <title>Draft genome sequence of the plant-pathogenic soil fungus Rhizoctonia solani anastomosis group 3 strain Rhs1AP.</title>
        <authorList>
            <person name="Cubeta M.A."/>
            <person name="Thomas E."/>
            <person name="Dean R.A."/>
            <person name="Jabaji S."/>
            <person name="Neate S.M."/>
            <person name="Tavantzis S."/>
            <person name="Toda T."/>
            <person name="Vilgalys R."/>
            <person name="Bharathan N."/>
            <person name="Fedorova-Abrams N."/>
            <person name="Pakala S.B."/>
            <person name="Pakala S.M."/>
            <person name="Zafar N."/>
            <person name="Joardar V."/>
            <person name="Losada L."/>
            <person name="Nierman W.C."/>
        </authorList>
    </citation>
    <scope>NUCLEOTIDE SEQUENCE [LARGE SCALE GENOMIC DNA]</scope>
    <source>
        <strain evidence="4">AG-3</strain>
    </source>
</reference>
<dbReference type="EMBL" id="JATN01000322">
    <property type="protein sequence ID" value="EUC55243.1"/>
    <property type="molecule type" value="Genomic_DNA"/>
</dbReference>